<proteinExistence type="predicted"/>
<protein>
    <recommendedName>
        <fullName evidence="8">Permease IIC component</fullName>
    </recommendedName>
</protein>
<dbReference type="PANTHER" id="PTHR33989">
    <property type="match status" value="1"/>
</dbReference>
<dbReference type="PIRSF" id="PIRSF006351">
    <property type="entry name" value="PTS_EIIC-Cellobiose"/>
    <property type="match status" value="1"/>
</dbReference>
<dbReference type="GeneID" id="64019298"/>
<dbReference type="GO" id="GO:1902815">
    <property type="term" value="P:N,N'-diacetylchitobiose import"/>
    <property type="evidence" value="ECO:0007669"/>
    <property type="project" value="TreeGrafter"/>
</dbReference>
<evidence type="ECO:0000256" key="7">
    <source>
        <dbReference type="ARBA" id="ARBA00023136"/>
    </source>
</evidence>
<dbReference type="GO" id="GO:0009401">
    <property type="term" value="P:phosphoenolpyruvate-dependent sugar phosphotransferase system"/>
    <property type="evidence" value="ECO:0007669"/>
    <property type="project" value="InterPro"/>
</dbReference>
<dbReference type="GO" id="GO:0008982">
    <property type="term" value="F:protein-N(PI)-phosphohistidine-sugar phosphotransferase activity"/>
    <property type="evidence" value="ECO:0007669"/>
    <property type="project" value="UniProtKB-UniRule"/>
</dbReference>
<dbReference type="Pfam" id="PF02378">
    <property type="entry name" value="PTS_EIIC"/>
    <property type="match status" value="1"/>
</dbReference>
<dbReference type="Proteomes" id="UP000503130">
    <property type="component" value="Chromosome"/>
</dbReference>
<feature type="transmembrane region" description="Helical" evidence="9">
    <location>
        <begin position="275"/>
        <end position="300"/>
    </location>
</feature>
<evidence type="ECO:0000313" key="12">
    <source>
        <dbReference type="Proteomes" id="UP000503130"/>
    </source>
</evidence>
<dbReference type="AlphaFoldDB" id="A0AAE6YT14"/>
<evidence type="ECO:0000313" key="11">
    <source>
        <dbReference type="EMBL" id="QIX74806.1"/>
    </source>
</evidence>
<keyword evidence="7 8" id="KW-0472">Membrane</keyword>
<keyword evidence="3 8" id="KW-1003">Cell membrane</keyword>
<reference evidence="11 12" key="1">
    <citation type="submission" date="2019-09" db="EMBL/GenBank/DDBJ databases">
        <title>FDA dAtabase for Regulatory Grade micrObial Sequences (FDA-ARGOS): Supporting development and validation of Infectious Disease Dx tests.</title>
        <authorList>
            <person name="Sciortino C."/>
            <person name="Tallon L."/>
            <person name="Sadzewicz L."/>
            <person name="Vavikolanu K."/>
            <person name="Mehta A."/>
            <person name="Aluvathingal J."/>
            <person name="Nadendla S."/>
            <person name="Nandy P."/>
            <person name="Geyer C."/>
            <person name="Yan Y."/>
            <person name="Sichtig H."/>
        </authorList>
    </citation>
    <scope>NUCLEOTIDE SEQUENCE [LARGE SCALE GENOMIC DNA]</scope>
    <source>
        <strain evidence="11 12">FDAARGOS_666</strain>
    </source>
</reference>
<dbReference type="InterPro" id="IPR003352">
    <property type="entry name" value="PTS_EIIC"/>
</dbReference>
<dbReference type="GO" id="GO:0005886">
    <property type="term" value="C:plasma membrane"/>
    <property type="evidence" value="ECO:0007669"/>
    <property type="project" value="UniProtKB-SubCell"/>
</dbReference>
<feature type="transmembrane region" description="Helical" evidence="9">
    <location>
        <begin position="173"/>
        <end position="194"/>
    </location>
</feature>
<evidence type="ECO:0000259" key="10">
    <source>
        <dbReference type="PROSITE" id="PS51105"/>
    </source>
</evidence>
<evidence type="ECO:0000256" key="1">
    <source>
        <dbReference type="ARBA" id="ARBA00004651"/>
    </source>
</evidence>
<dbReference type="InterPro" id="IPR051088">
    <property type="entry name" value="PTS_Sugar-EIIC/EIIB"/>
</dbReference>
<keyword evidence="4 8" id="KW-0762">Sugar transport</keyword>
<comment type="subcellular location">
    <subcellularLocation>
        <location evidence="1">Cell membrane</location>
        <topology evidence="1">Multi-pass membrane protein</topology>
    </subcellularLocation>
</comment>
<evidence type="ECO:0000256" key="4">
    <source>
        <dbReference type="ARBA" id="ARBA00022597"/>
    </source>
</evidence>
<feature type="transmembrane region" description="Helical" evidence="9">
    <location>
        <begin position="103"/>
        <end position="122"/>
    </location>
</feature>
<keyword evidence="2 8" id="KW-0813">Transport</keyword>
<dbReference type="InterPro" id="IPR004501">
    <property type="entry name" value="PTS_EIIC_3"/>
</dbReference>
<comment type="function">
    <text evidence="8">The phosphoenolpyruvate-dependent sugar phosphotransferase system (PTS), a major carbohydrate active -transport system, catalyzes the phosphorylation of incoming sugar substrates concomitant with their translocation across the cell membrane.</text>
</comment>
<feature type="transmembrane region" description="Helical" evidence="9">
    <location>
        <begin position="389"/>
        <end position="410"/>
    </location>
</feature>
<sequence length="432" mass="46704">MESLFNSPFMVKLQDFGQKLGSNKFLSALQGAMMSLMGIIMIGAISQIITSIGSTMFGLFSADSEIYAILYSPYNFTMNLLSVWVVAFFAYNYGKNLKMKNPLITMVDALAVFFLVVSPIVVTEVGVSALDMTYLGSTGMFVGFVIVFIVVQLEKFCADHNIRIKMPDVVPPFLQDSFAAILPLFFNVVLFLGLDGIVSVVTGGAYSIPSGFMALIGAPLNALTSVPGMFILCTFAVLLWCFGIHGTMILVPIIMPLGLQAAAANAAAHAAGDPLTFYPVALFAGMACAGGTGNTLPLALMGLRSKSKQISAISKISAIPGWFGINEPLTFGMPIMYNPILCIPYVLNVPIVMLLTLIAYKIGWLMPAWISISALLPMGFAQYLGTLNWFNAVWDYLMLIPATIVYYPFFKAYEKQLIAKEAEIEAAEAANA</sequence>
<dbReference type="InterPro" id="IPR004796">
    <property type="entry name" value="PTS_IIC_cello"/>
</dbReference>
<evidence type="ECO:0000256" key="8">
    <source>
        <dbReference type="PIRNR" id="PIRNR006351"/>
    </source>
</evidence>
<feature type="transmembrane region" description="Helical" evidence="9">
    <location>
        <begin position="66"/>
        <end position="91"/>
    </location>
</feature>
<dbReference type="PROSITE" id="PS51105">
    <property type="entry name" value="PTS_EIIC_TYPE_3"/>
    <property type="match status" value="1"/>
</dbReference>
<keyword evidence="6 9" id="KW-1133">Transmembrane helix</keyword>
<dbReference type="PANTHER" id="PTHR33989:SF4">
    <property type="entry name" value="PTS SYSTEM N,N'-DIACETYLCHITOBIOSE-SPECIFIC EIIC COMPONENT"/>
    <property type="match status" value="1"/>
</dbReference>
<evidence type="ECO:0000256" key="6">
    <source>
        <dbReference type="ARBA" id="ARBA00022989"/>
    </source>
</evidence>
<accession>A0AAE6YT14</accession>
<feature type="transmembrane region" description="Helical" evidence="9">
    <location>
        <begin position="206"/>
        <end position="223"/>
    </location>
</feature>
<evidence type="ECO:0000256" key="9">
    <source>
        <dbReference type="SAM" id="Phobius"/>
    </source>
</evidence>
<dbReference type="EMBL" id="CP050959">
    <property type="protein sequence ID" value="QIX74806.1"/>
    <property type="molecule type" value="Genomic_DNA"/>
</dbReference>
<feature type="transmembrane region" description="Helical" evidence="9">
    <location>
        <begin position="36"/>
        <end position="60"/>
    </location>
</feature>
<gene>
    <name evidence="11" type="ORF">FOB74_10370</name>
</gene>
<organism evidence="11 12">
    <name type="scientific">Streptococcus gallolyticus</name>
    <dbReference type="NCBI Taxonomy" id="315405"/>
    <lineage>
        <taxon>Bacteria</taxon>
        <taxon>Bacillati</taxon>
        <taxon>Bacillota</taxon>
        <taxon>Bacilli</taxon>
        <taxon>Lactobacillales</taxon>
        <taxon>Streptococcaceae</taxon>
        <taxon>Streptococcus</taxon>
    </lineage>
</organism>
<dbReference type="RefSeq" id="WP_003065840.1">
    <property type="nucleotide sequence ID" value="NZ_CP050959.1"/>
</dbReference>
<name>A0AAE6YT14_9STRE</name>
<feature type="domain" description="PTS EIIC type-3" evidence="10">
    <location>
        <begin position="9"/>
        <end position="409"/>
    </location>
</feature>
<feature type="transmembrane region" description="Helical" evidence="9">
    <location>
        <begin position="134"/>
        <end position="153"/>
    </location>
</feature>
<feature type="transmembrane region" description="Helical" evidence="9">
    <location>
        <begin position="230"/>
        <end position="255"/>
    </location>
</feature>
<evidence type="ECO:0000256" key="3">
    <source>
        <dbReference type="ARBA" id="ARBA00022475"/>
    </source>
</evidence>
<evidence type="ECO:0000256" key="5">
    <source>
        <dbReference type="ARBA" id="ARBA00022692"/>
    </source>
</evidence>
<keyword evidence="5 9" id="KW-0812">Transmembrane</keyword>
<evidence type="ECO:0000256" key="2">
    <source>
        <dbReference type="ARBA" id="ARBA00022448"/>
    </source>
</evidence>
<feature type="transmembrane region" description="Helical" evidence="9">
    <location>
        <begin position="335"/>
        <end position="357"/>
    </location>
</feature>